<protein>
    <recommendedName>
        <fullName evidence="2">Acyl-CoA dehydrogenase C-terminal domain-containing protein</fullName>
    </recommendedName>
</protein>
<dbReference type="Gene3D" id="1.20.140.10">
    <property type="entry name" value="Butyryl-CoA Dehydrogenase, subunit A, domain 3"/>
    <property type="match status" value="1"/>
</dbReference>
<name>A0ABT1WZ28_9PROT</name>
<feature type="domain" description="Acyl-CoA dehydrogenase C-terminal" evidence="2">
    <location>
        <begin position="269"/>
        <end position="404"/>
    </location>
</feature>
<proteinExistence type="predicted"/>
<dbReference type="InterPro" id="IPR009100">
    <property type="entry name" value="AcylCoA_DH/oxidase_NM_dom_sf"/>
</dbReference>
<dbReference type="PIRSF" id="PIRSF016578">
    <property type="entry name" value="HsaA"/>
    <property type="match status" value="1"/>
</dbReference>
<dbReference type="EMBL" id="JANJOU010000002">
    <property type="protein sequence ID" value="MCR0981105.1"/>
    <property type="molecule type" value="Genomic_DNA"/>
</dbReference>
<sequence length="426" mass="46972">MQLAVVERVSPSSAPHLPVPEPGLTPRDLIDRAVSLRPMLRARQEEHEALGTYAADVHEQFERMGFYRITQPRMFGGYEFGLPVFFRTMMEVSRGDPGVGWCLTLAASHAFLLASHWPERAQRELFGETGHFIAPHRAQPLGTATPVPGGLRIQGRWNYSSGVPHATHFIGTALLQAGDGAPPSPVLVVVPRGGYEVMQDWGGDEILGMRSSGSNTVVIEDTVIPAHHAVPFNAQFCRPEELAEGTPGTRLHGNPMYLGRIMGPYHASLVSVVVGATWAAIDEYEALIGRMKTLADPSLLRADHHDFQRMLGLALARADAAEAILVRTLERYMEMCERWAADGTPISVEDNLRLRATLQQAGAMGVQTVEMLLRSAGAFTTKKGNRLQRYFRDVMMYRTHSSAQWEEFATYVGRAHLGKPVGMRGL</sequence>
<dbReference type="RefSeq" id="WP_257714785.1">
    <property type="nucleotide sequence ID" value="NZ_JANJOU010000002.1"/>
</dbReference>
<dbReference type="InterPro" id="IPR036250">
    <property type="entry name" value="AcylCo_DH-like_C"/>
</dbReference>
<dbReference type="SUPFAM" id="SSF47203">
    <property type="entry name" value="Acyl-CoA dehydrogenase C-terminal domain-like"/>
    <property type="match status" value="1"/>
</dbReference>
<gene>
    <name evidence="3" type="ORF">NRP21_03470</name>
</gene>
<dbReference type="InterPro" id="IPR046373">
    <property type="entry name" value="Acyl-CoA_Oxase/DH_mid-dom_sf"/>
</dbReference>
<reference evidence="3 4" key="1">
    <citation type="submission" date="2022-06" db="EMBL/GenBank/DDBJ databases">
        <title>Roseomonas CN29.</title>
        <authorList>
            <person name="Cheng Y."/>
            <person name="He X."/>
        </authorList>
    </citation>
    <scope>NUCLEOTIDE SEQUENCE [LARGE SCALE GENOMIC DNA]</scope>
    <source>
        <strain evidence="3 4">CN29</strain>
    </source>
</reference>
<dbReference type="InterPro" id="IPR037069">
    <property type="entry name" value="AcylCoA_DH/ox_N_sf"/>
</dbReference>
<keyword evidence="1" id="KW-0560">Oxidoreductase</keyword>
<keyword evidence="4" id="KW-1185">Reference proteome</keyword>
<comment type="caution">
    <text evidence="3">The sequence shown here is derived from an EMBL/GenBank/DDBJ whole genome shotgun (WGS) entry which is preliminary data.</text>
</comment>
<evidence type="ECO:0000256" key="1">
    <source>
        <dbReference type="ARBA" id="ARBA00023002"/>
    </source>
</evidence>
<dbReference type="SUPFAM" id="SSF56645">
    <property type="entry name" value="Acyl-CoA dehydrogenase NM domain-like"/>
    <property type="match status" value="1"/>
</dbReference>
<evidence type="ECO:0000259" key="2">
    <source>
        <dbReference type="Pfam" id="PF08028"/>
    </source>
</evidence>
<dbReference type="InterPro" id="IPR013107">
    <property type="entry name" value="Acyl-CoA_DH_C"/>
</dbReference>
<organism evidence="3 4">
    <name type="scientific">Roseomonas populi</name>
    <dbReference type="NCBI Taxonomy" id="3121582"/>
    <lineage>
        <taxon>Bacteria</taxon>
        <taxon>Pseudomonadati</taxon>
        <taxon>Pseudomonadota</taxon>
        <taxon>Alphaproteobacteria</taxon>
        <taxon>Acetobacterales</taxon>
        <taxon>Roseomonadaceae</taxon>
        <taxon>Roseomonas</taxon>
    </lineage>
</organism>
<evidence type="ECO:0000313" key="4">
    <source>
        <dbReference type="Proteomes" id="UP001524642"/>
    </source>
</evidence>
<dbReference type="Gene3D" id="2.40.110.10">
    <property type="entry name" value="Butyryl-CoA Dehydrogenase, subunit A, domain 2"/>
    <property type="match status" value="1"/>
</dbReference>
<evidence type="ECO:0000313" key="3">
    <source>
        <dbReference type="EMBL" id="MCR0981105.1"/>
    </source>
</evidence>
<accession>A0ABT1WZ28</accession>
<dbReference type="Pfam" id="PF08028">
    <property type="entry name" value="Acyl-CoA_dh_2"/>
    <property type="match status" value="1"/>
</dbReference>
<dbReference type="Gene3D" id="1.10.540.10">
    <property type="entry name" value="Acyl-CoA dehydrogenase/oxidase, N-terminal domain"/>
    <property type="match status" value="1"/>
</dbReference>
<dbReference type="Proteomes" id="UP001524642">
    <property type="component" value="Unassembled WGS sequence"/>
</dbReference>